<reference evidence="1 2" key="1">
    <citation type="journal article" date="2017" name="G3 (Bethesda)">
        <title>The Physical Genome Mapping of Anopheles albimanus Corrected Scaffold Misassemblies and Identified Interarm Rearrangements in Genus Anopheles.</title>
        <authorList>
            <person name="Artemov G.N."/>
            <person name="Peery A.N."/>
            <person name="Jiang X."/>
            <person name="Tu Z."/>
            <person name="Stegniy V.N."/>
            <person name="Sharakhova M.V."/>
            <person name="Sharakhov I.V."/>
        </authorList>
    </citation>
    <scope>NUCLEOTIDE SEQUENCE [LARGE SCALE GENOMIC DNA]</scope>
    <source>
        <strain evidence="1 2">ALBI9_A</strain>
    </source>
</reference>
<evidence type="ECO:0000313" key="2">
    <source>
        <dbReference type="Proteomes" id="UP000069272"/>
    </source>
</evidence>
<sequence>MEFQNVTDGNYFEMLVGLQQEHAKWHSESQAAIAENHALLNQSLKQVGDLVQQLSKMQSDLSKLREETTSMRATDTNRMQRLERNSDLIQRKSFIISSAFTLVRLGRHSSRRYQLLTSHRDEQSQGSPNFSFAPVWLDSILCVWFLCRDHQQTRHNRVTAERHDCRFVK</sequence>
<dbReference type="VEuPathDB" id="VectorBase:AALB000743"/>
<organism evidence="1 2">
    <name type="scientific">Anopheles albimanus</name>
    <name type="common">New world malaria mosquito</name>
    <dbReference type="NCBI Taxonomy" id="7167"/>
    <lineage>
        <taxon>Eukaryota</taxon>
        <taxon>Metazoa</taxon>
        <taxon>Ecdysozoa</taxon>
        <taxon>Arthropoda</taxon>
        <taxon>Hexapoda</taxon>
        <taxon>Insecta</taxon>
        <taxon>Pterygota</taxon>
        <taxon>Neoptera</taxon>
        <taxon>Endopterygota</taxon>
        <taxon>Diptera</taxon>
        <taxon>Nematocera</taxon>
        <taxon>Culicoidea</taxon>
        <taxon>Culicidae</taxon>
        <taxon>Anophelinae</taxon>
        <taxon>Anopheles</taxon>
    </lineage>
</organism>
<name>A0A182F2R1_ANOAL</name>
<dbReference type="EnsemblMetazoa" id="AALB000743-RA">
    <property type="protein sequence ID" value="AALB000743-PA"/>
    <property type="gene ID" value="AALB000743"/>
</dbReference>
<evidence type="ECO:0000313" key="1">
    <source>
        <dbReference type="EnsemblMetazoa" id="AALB000743-PA"/>
    </source>
</evidence>
<dbReference type="AlphaFoldDB" id="A0A182F2R1"/>
<protein>
    <submittedName>
        <fullName evidence="1">Uncharacterized protein</fullName>
    </submittedName>
</protein>
<dbReference type="VEuPathDB" id="VectorBase:AALB20_033966"/>
<proteinExistence type="predicted"/>
<keyword evidence="2" id="KW-1185">Reference proteome</keyword>
<accession>A0A182F2R1</accession>
<dbReference type="Proteomes" id="UP000069272">
    <property type="component" value="Chromosome 2L"/>
</dbReference>
<reference evidence="1" key="2">
    <citation type="submission" date="2022-08" db="UniProtKB">
        <authorList>
            <consortium name="EnsemblMetazoa"/>
        </authorList>
    </citation>
    <scope>IDENTIFICATION</scope>
    <source>
        <strain evidence="1">STECLA/ALBI9_A</strain>
    </source>
</reference>